<dbReference type="PANTHER" id="PTHR23537">
    <property type="match status" value="1"/>
</dbReference>
<feature type="transmembrane region" description="Helical" evidence="1">
    <location>
        <begin position="78"/>
        <end position="96"/>
    </location>
</feature>
<accession>A0ABT0Q4G8</accession>
<dbReference type="Gene3D" id="1.20.1250.20">
    <property type="entry name" value="MFS general substrate transporter like domains"/>
    <property type="match status" value="1"/>
</dbReference>
<keyword evidence="3" id="KW-1185">Reference proteome</keyword>
<feature type="transmembrane region" description="Helical" evidence="1">
    <location>
        <begin position="366"/>
        <end position="386"/>
    </location>
</feature>
<evidence type="ECO:0000313" key="2">
    <source>
        <dbReference type="EMBL" id="MCL6284502.1"/>
    </source>
</evidence>
<feature type="transmembrane region" description="Helical" evidence="1">
    <location>
        <begin position="278"/>
        <end position="297"/>
    </location>
</feature>
<proteinExistence type="predicted"/>
<feature type="transmembrane region" description="Helical" evidence="1">
    <location>
        <begin position="51"/>
        <end position="71"/>
    </location>
</feature>
<feature type="transmembrane region" description="Helical" evidence="1">
    <location>
        <begin position="141"/>
        <end position="162"/>
    </location>
</feature>
<feature type="transmembrane region" description="Helical" evidence="1">
    <location>
        <begin position="108"/>
        <end position="129"/>
    </location>
</feature>
<dbReference type="Proteomes" id="UP001203880">
    <property type="component" value="Unassembled WGS sequence"/>
</dbReference>
<dbReference type="SUPFAM" id="SSF103473">
    <property type="entry name" value="MFS general substrate transporter"/>
    <property type="match status" value="1"/>
</dbReference>
<comment type="caution">
    <text evidence="2">The sequence shown here is derived from an EMBL/GenBank/DDBJ whole genome shotgun (WGS) entry which is preliminary data.</text>
</comment>
<feature type="transmembrane region" description="Helical" evidence="1">
    <location>
        <begin position="215"/>
        <end position="238"/>
    </location>
</feature>
<dbReference type="InterPro" id="IPR010645">
    <property type="entry name" value="MFS_4"/>
</dbReference>
<dbReference type="RefSeq" id="WP_249710563.1">
    <property type="nucleotide sequence ID" value="NZ_JAMFMB010000016.1"/>
</dbReference>
<reference evidence="2" key="1">
    <citation type="submission" date="2022-05" db="EMBL/GenBank/DDBJ databases">
        <authorList>
            <person name="Park J.-S."/>
        </authorList>
    </citation>
    <scope>NUCLEOTIDE SEQUENCE</scope>
    <source>
        <strain evidence="2">2012CJ41-6</strain>
    </source>
</reference>
<feature type="transmembrane region" description="Helical" evidence="1">
    <location>
        <begin position="244"/>
        <end position="266"/>
    </location>
</feature>
<feature type="transmembrane region" description="Helical" evidence="1">
    <location>
        <begin position="174"/>
        <end position="194"/>
    </location>
</feature>
<protein>
    <submittedName>
        <fullName evidence="2">YbfB/YjiJ family MFS transporter</fullName>
    </submittedName>
</protein>
<gene>
    <name evidence="2" type="ORF">M3P21_13285</name>
</gene>
<keyword evidence="1" id="KW-0812">Transmembrane</keyword>
<feature type="transmembrane region" description="Helical" evidence="1">
    <location>
        <begin position="337"/>
        <end position="360"/>
    </location>
</feature>
<feature type="transmembrane region" description="Helical" evidence="1">
    <location>
        <begin position="303"/>
        <end position="325"/>
    </location>
</feature>
<name>A0ABT0Q4G8_9RHOB</name>
<dbReference type="PANTHER" id="PTHR23537:SF1">
    <property type="entry name" value="SUGAR TRANSPORTER"/>
    <property type="match status" value="1"/>
</dbReference>
<organism evidence="2 3">
    <name type="scientific">Ruegeria spongiae</name>
    <dbReference type="NCBI Taxonomy" id="2942209"/>
    <lineage>
        <taxon>Bacteria</taxon>
        <taxon>Pseudomonadati</taxon>
        <taxon>Pseudomonadota</taxon>
        <taxon>Alphaproteobacteria</taxon>
        <taxon>Rhodobacterales</taxon>
        <taxon>Roseobacteraceae</taxon>
        <taxon>Ruegeria</taxon>
    </lineage>
</organism>
<evidence type="ECO:0000256" key="1">
    <source>
        <dbReference type="SAM" id="Phobius"/>
    </source>
</evidence>
<dbReference type="InterPro" id="IPR036259">
    <property type="entry name" value="MFS_trans_sf"/>
</dbReference>
<sequence length="393" mass="40985">MRAFHLSRPWLVLFGLALSVAISNGFGRFSYGLILPAMRESLHWSYTQAGWLNTANAIGYLAGAVATMALIRRVAPGRLFVIGTLGTAVSLALTGVDESLAAQSLCRVGAGVFGALSFICGGTLAASMFTDSPRRNALAIALYFGGGGGLGLALCGAVLPVMLDVMGPQSWDTAWFLVGFAALAFVPMTIWAAGQIRPPATEDAPRSRPPMRRMLGQMISYGFFGLGYIVYPTFLSAWMVSHQISTALIAATWVALGVSVMASPFLWRGVLARFTSGLPMAVILVAVAAGSALPVLLPNTVGLLLSALVFGLSFFMPPSAITSFVRQNLPQPDWGAAISACTVVFAMSQILGPIGAGWIGDHTGQIGDGLLVASAMLLAGAACAVMQRPLGAR</sequence>
<keyword evidence="1" id="KW-1133">Transmembrane helix</keyword>
<dbReference type="EMBL" id="JAMFMB010000016">
    <property type="protein sequence ID" value="MCL6284502.1"/>
    <property type="molecule type" value="Genomic_DNA"/>
</dbReference>
<keyword evidence="1" id="KW-0472">Membrane</keyword>
<dbReference type="Pfam" id="PF06779">
    <property type="entry name" value="MFS_4"/>
    <property type="match status" value="1"/>
</dbReference>
<evidence type="ECO:0000313" key="3">
    <source>
        <dbReference type="Proteomes" id="UP001203880"/>
    </source>
</evidence>